<dbReference type="AlphaFoldDB" id="A0A561QBS7"/>
<keyword evidence="1" id="KW-0732">Signal</keyword>
<dbReference type="Pfam" id="PF13584">
    <property type="entry name" value="BatD"/>
    <property type="match status" value="1"/>
</dbReference>
<proteinExistence type="predicted"/>
<dbReference type="PANTHER" id="PTHR40940">
    <property type="entry name" value="PROTEIN BATD-RELATED"/>
    <property type="match status" value="1"/>
</dbReference>
<dbReference type="EMBL" id="VIWP01000010">
    <property type="protein sequence ID" value="TWF47824.1"/>
    <property type="molecule type" value="Genomic_DNA"/>
</dbReference>
<dbReference type="RefSeq" id="WP_145642104.1">
    <property type="nucleotide sequence ID" value="NZ_VIWP01000010.1"/>
</dbReference>
<feature type="signal peptide" evidence="1">
    <location>
        <begin position="1"/>
        <end position="17"/>
    </location>
</feature>
<feature type="chain" id="PRO_5021840471" evidence="1">
    <location>
        <begin position="18"/>
        <end position="427"/>
    </location>
</feature>
<name>A0A561QBS7_9HYPH</name>
<accession>A0A561QBS7</accession>
<dbReference type="OrthoDB" id="7699970at2"/>
<sequence length="427" mass="46459">MKRLIILAVMVASPAIAAKPYARLTIDGADQIVPGQEVHVIVEVLAPDFFTLPPQFPLFDVPGAMVTLPAERTQNMVQTIDGQQYAGIRRTYAVVPEQPGSFSIPSIAISLGWSVEGKPTTGEVVTEPVSFDVVEGTGSAFAAKRVEITQSFDRDPSKLKAGDALVRTIVVSAQETQGITIPAADIGTTPGLRQYVKPSKVEDAVPFGRGDTVSRRTEAIVYTTDKEGSFTIPAVSYSWFDTDSHQDQSSPLPSIRVLVAAAAPEAGIAIDDLPTGTDDTRARRETMTGILLALVAAIIVWFGRRAPSRAVSCWHAFTERRRHSRRYRLRRLRKTIMKAAPTDVYAALHVWARAEGYRTLHDWLAGLRPEVVLQVGTIERGLFSDGKPDFDRKKLASMLDDRLHAAPATKSALPPLNPGQAADVTLM</sequence>
<evidence type="ECO:0000313" key="2">
    <source>
        <dbReference type="EMBL" id="TWF47824.1"/>
    </source>
</evidence>
<evidence type="ECO:0000313" key="3">
    <source>
        <dbReference type="Proteomes" id="UP000320653"/>
    </source>
</evidence>
<evidence type="ECO:0000256" key="1">
    <source>
        <dbReference type="SAM" id="SignalP"/>
    </source>
</evidence>
<dbReference type="PANTHER" id="PTHR40940:SF1">
    <property type="entry name" value="PROTEIN BATD"/>
    <property type="match status" value="1"/>
</dbReference>
<reference evidence="2 3" key="1">
    <citation type="submission" date="2019-06" db="EMBL/GenBank/DDBJ databases">
        <title>Sorghum-associated microbial communities from plants grown in Nebraska, USA.</title>
        <authorList>
            <person name="Schachtman D."/>
        </authorList>
    </citation>
    <scope>NUCLEOTIDE SEQUENCE [LARGE SCALE GENOMIC DNA]</scope>
    <source>
        <strain evidence="2 3">1225</strain>
    </source>
</reference>
<keyword evidence="3" id="KW-1185">Reference proteome</keyword>
<dbReference type="InterPro" id="IPR025738">
    <property type="entry name" value="BatD"/>
</dbReference>
<gene>
    <name evidence="2" type="ORF">FHW37_110121</name>
</gene>
<organism evidence="2 3">
    <name type="scientific">Neorhizobium alkalisoli</name>
    <dbReference type="NCBI Taxonomy" id="528178"/>
    <lineage>
        <taxon>Bacteria</taxon>
        <taxon>Pseudomonadati</taxon>
        <taxon>Pseudomonadota</taxon>
        <taxon>Alphaproteobacteria</taxon>
        <taxon>Hyphomicrobiales</taxon>
        <taxon>Rhizobiaceae</taxon>
        <taxon>Rhizobium/Agrobacterium group</taxon>
        <taxon>Neorhizobium</taxon>
    </lineage>
</organism>
<comment type="caution">
    <text evidence="2">The sequence shown here is derived from an EMBL/GenBank/DDBJ whole genome shotgun (WGS) entry which is preliminary data.</text>
</comment>
<dbReference type="Proteomes" id="UP000320653">
    <property type="component" value="Unassembled WGS sequence"/>
</dbReference>
<protein>
    <submittedName>
        <fullName evidence="2">Oxygen tolerance protein BatD</fullName>
    </submittedName>
</protein>